<sequence length="273" mass="30700">MRIINHDITATAAFLAYNLMLSFIPFLMFLFILIGFSNLNQQEVLDWLSYIIPKSSFALIESTVVEVLKVQGSGVVWITIILAIWTASNGFGAVMRGLNRAYGVNEKRGYISRTIRAMVTTVFLALVIILTMVLLVFGDIIKNLIGTHINVTPVVIVIWDVIRYFVLISILILFFAVLYHFTPDKKLGWIQVLPGAILTTLGWIIISSGFAFYVNNFSNYSRLYGSLGAMFILMTWIYLTSFILLLGGEVNALLSEMDLEDEKSNSDETKINI</sequence>
<evidence type="ECO:0000313" key="1">
    <source>
        <dbReference type="EMBL" id="GKX68056.1"/>
    </source>
</evidence>
<protein>
    <submittedName>
        <fullName evidence="1">Uncharacterized protein</fullName>
    </submittedName>
</protein>
<reference evidence="1" key="1">
    <citation type="journal article" date="2025" name="Int. J. Syst. Evol. Microbiol.">
        <title>Inconstantimicrobium mannanitabidum sp. nov., a novel member of the family Clostridiaceae isolated from anoxic soil under the treatment of reductive soil disinfestation.</title>
        <authorList>
            <person name="Ueki A."/>
            <person name="Tonouchi A."/>
            <person name="Honma S."/>
            <person name="Kaku N."/>
            <person name="Ueki K."/>
        </authorList>
    </citation>
    <scope>NUCLEOTIDE SEQUENCE</scope>
    <source>
        <strain evidence="1">TW13</strain>
    </source>
</reference>
<dbReference type="EMBL" id="BROD01000001">
    <property type="protein sequence ID" value="GKX68056.1"/>
    <property type="molecule type" value="Genomic_DNA"/>
</dbReference>
<name>A0ACB5RG33_9CLOT</name>
<gene>
    <name evidence="1" type="ORF">rsdtw13_33140</name>
</gene>
<accession>A0ACB5RG33</accession>
<comment type="caution">
    <text evidence="1">The sequence shown here is derived from an EMBL/GenBank/DDBJ whole genome shotgun (WGS) entry which is preliminary data.</text>
</comment>
<organism evidence="1 2">
    <name type="scientific">Inconstantimicrobium mannanitabidum</name>
    <dbReference type="NCBI Taxonomy" id="1604901"/>
    <lineage>
        <taxon>Bacteria</taxon>
        <taxon>Bacillati</taxon>
        <taxon>Bacillota</taxon>
        <taxon>Clostridia</taxon>
        <taxon>Eubacteriales</taxon>
        <taxon>Clostridiaceae</taxon>
        <taxon>Inconstantimicrobium</taxon>
    </lineage>
</organism>
<proteinExistence type="predicted"/>
<keyword evidence="2" id="KW-1185">Reference proteome</keyword>
<evidence type="ECO:0000313" key="2">
    <source>
        <dbReference type="Proteomes" id="UP001058074"/>
    </source>
</evidence>
<dbReference type="Proteomes" id="UP001058074">
    <property type="component" value="Unassembled WGS sequence"/>
</dbReference>